<feature type="compositionally biased region" description="Polar residues" evidence="1">
    <location>
        <begin position="21"/>
        <end position="34"/>
    </location>
</feature>
<proteinExistence type="predicted"/>
<evidence type="ECO:0000313" key="3">
    <source>
        <dbReference type="Proteomes" id="UP000651452"/>
    </source>
</evidence>
<dbReference type="Proteomes" id="UP000651452">
    <property type="component" value="Unassembled WGS sequence"/>
</dbReference>
<evidence type="ECO:0000256" key="1">
    <source>
        <dbReference type="SAM" id="MobiDB-lite"/>
    </source>
</evidence>
<evidence type="ECO:0000313" key="2">
    <source>
        <dbReference type="EMBL" id="KAF9697054.1"/>
    </source>
</evidence>
<dbReference type="OrthoDB" id="3758401at2759"/>
<keyword evidence="3" id="KW-1185">Reference proteome</keyword>
<organism evidence="2 3">
    <name type="scientific">Ascochyta lentis</name>
    <dbReference type="NCBI Taxonomy" id="205686"/>
    <lineage>
        <taxon>Eukaryota</taxon>
        <taxon>Fungi</taxon>
        <taxon>Dikarya</taxon>
        <taxon>Ascomycota</taxon>
        <taxon>Pezizomycotina</taxon>
        <taxon>Dothideomycetes</taxon>
        <taxon>Pleosporomycetidae</taxon>
        <taxon>Pleosporales</taxon>
        <taxon>Pleosporineae</taxon>
        <taxon>Didymellaceae</taxon>
        <taxon>Ascochyta</taxon>
    </lineage>
</organism>
<gene>
    <name evidence="2" type="ORF">EKO04_004984</name>
</gene>
<dbReference type="EMBL" id="RZGK01000008">
    <property type="protein sequence ID" value="KAF9697054.1"/>
    <property type="molecule type" value="Genomic_DNA"/>
</dbReference>
<reference evidence="2" key="1">
    <citation type="submission" date="2018-12" db="EMBL/GenBank/DDBJ databases">
        <authorList>
            <person name="Syme R.A."/>
            <person name="Farfan-Caceres L."/>
            <person name="Lichtenzveig J."/>
        </authorList>
    </citation>
    <scope>NUCLEOTIDE SEQUENCE</scope>
    <source>
        <strain evidence="2">Al4</strain>
    </source>
</reference>
<protein>
    <submittedName>
        <fullName evidence="2">Uncharacterized protein</fullName>
    </submittedName>
</protein>
<sequence length="233" mass="25541">MTASNSTTAMDVDRTIPPSVKSESTSTSAQTCDTAPTETSPPPSPPNTEKSQPPFVNAFECLPSTGHPKQAHITNTATCHEHSAFQLQDAVATTLYLASPSTLTTFLSPTVHVFKAIFKREKRGPQLVIWRKGIEVLIGLFTHHTSFKAFGFEHVAGLLIGYDGCWYVKATAGNAFSSTKWAEVWSGDFECYGGVAKMVVEREERGMQDRASMLAASMLAQRFWEFKVDVKVT</sequence>
<reference evidence="2" key="2">
    <citation type="submission" date="2020-09" db="EMBL/GenBank/DDBJ databases">
        <title>Reference genome assembly for Australian Ascochyta lentis isolate Al4.</title>
        <authorList>
            <person name="Lee R.C."/>
            <person name="Farfan-Caceres L.M."/>
            <person name="Debler J.W."/>
            <person name="Williams A.H."/>
            <person name="Henares B.M."/>
        </authorList>
    </citation>
    <scope>NUCLEOTIDE SEQUENCE</scope>
    <source>
        <strain evidence="2">Al4</strain>
    </source>
</reference>
<feature type="region of interest" description="Disordered" evidence="1">
    <location>
        <begin position="1"/>
        <end position="56"/>
    </location>
</feature>
<accession>A0A8H7J362</accession>
<name>A0A8H7J362_9PLEO</name>
<comment type="caution">
    <text evidence="2">The sequence shown here is derived from an EMBL/GenBank/DDBJ whole genome shotgun (WGS) entry which is preliminary data.</text>
</comment>
<dbReference type="AlphaFoldDB" id="A0A8H7J362"/>